<dbReference type="SUPFAM" id="SSF52402">
    <property type="entry name" value="Adenine nucleotide alpha hydrolases-like"/>
    <property type="match status" value="1"/>
</dbReference>
<dbReference type="AlphaFoldDB" id="A0A316IHW3"/>
<keyword evidence="2 8" id="KW-0963">Cytoplasm</keyword>
<evidence type="ECO:0000256" key="2">
    <source>
        <dbReference type="ARBA" id="ARBA00022490"/>
    </source>
</evidence>
<dbReference type="Proteomes" id="UP000245812">
    <property type="component" value="Unassembled WGS sequence"/>
</dbReference>
<evidence type="ECO:0000256" key="7">
    <source>
        <dbReference type="ARBA" id="ARBA00048539"/>
    </source>
</evidence>
<keyword evidence="5 8" id="KW-0547">Nucleotide-binding</keyword>
<evidence type="ECO:0000256" key="6">
    <source>
        <dbReference type="ARBA" id="ARBA00022840"/>
    </source>
</evidence>
<comment type="domain">
    <text evidence="8">The N-terminal region contains the highly conserved SGGXDS motif, predicted to be a P-loop motif involved in ATP binding.</text>
</comment>
<dbReference type="PANTHER" id="PTHR43033">
    <property type="entry name" value="TRNA(ILE)-LYSIDINE SYNTHASE-RELATED"/>
    <property type="match status" value="1"/>
</dbReference>
<feature type="binding site" evidence="8">
    <location>
        <begin position="29"/>
        <end position="34"/>
    </location>
    <ligand>
        <name>ATP</name>
        <dbReference type="ChEBI" id="CHEBI:30616"/>
    </ligand>
</feature>
<evidence type="ECO:0000256" key="1">
    <source>
        <dbReference type="ARBA" id="ARBA00004496"/>
    </source>
</evidence>
<dbReference type="EC" id="6.3.4.19" evidence="8"/>
<proteinExistence type="inferred from homology"/>
<dbReference type="HAMAP" id="MF_01161">
    <property type="entry name" value="tRNA_Ile_lys_synt"/>
    <property type="match status" value="1"/>
</dbReference>
<evidence type="ECO:0000256" key="5">
    <source>
        <dbReference type="ARBA" id="ARBA00022741"/>
    </source>
</evidence>
<reference evidence="10 11" key="1">
    <citation type="submission" date="2018-05" db="EMBL/GenBank/DDBJ databases">
        <title>Genomic Encyclopedia of Type Strains, Phase IV (KMG-IV): sequencing the most valuable type-strain genomes for metagenomic binning, comparative biology and taxonomic classification.</title>
        <authorList>
            <person name="Goeker M."/>
        </authorList>
    </citation>
    <scope>NUCLEOTIDE SEQUENCE [LARGE SCALE GENOMIC DNA]</scope>
    <source>
        <strain evidence="10 11">DSM 14263</strain>
    </source>
</reference>
<dbReference type="PANTHER" id="PTHR43033:SF1">
    <property type="entry name" value="TRNA(ILE)-LYSIDINE SYNTHASE-RELATED"/>
    <property type="match status" value="1"/>
</dbReference>
<dbReference type="InterPro" id="IPR012796">
    <property type="entry name" value="Lysidine-tRNA-synth_C"/>
</dbReference>
<dbReference type="InterPro" id="IPR011063">
    <property type="entry name" value="TilS/TtcA_N"/>
</dbReference>
<dbReference type="EMBL" id="QGHC01000003">
    <property type="protein sequence ID" value="PWK92034.1"/>
    <property type="molecule type" value="Genomic_DNA"/>
</dbReference>
<comment type="subcellular location">
    <subcellularLocation>
        <location evidence="1 8">Cytoplasm</location>
    </subcellularLocation>
</comment>
<sequence>MSRPDALPALLRRALRDDADGGALCAAYSGGADSTALLHALAALPEARARGLRALHVDHGLHADSAAWAAHCADFCRALDVPCTVARVAVARDAGLGPEAAARHARYAAFADALGGGERLLLAHHRDDQVETVLLKLLRGAGPEGLGGMRARRPLGRGALWRPLLELPREALRAYAAAHGLPCIDDPSNADVRLARNRLRHEILPRLTAHWPQAADSIAHSAALCRAAADALRQEWQAALGTLRDAATGSLDAAGWLALPPALREPLLDHWLHAQGVPAPTWAQRRQIERQCAARPGQLPCIRWPGAELHVWKGRLWARRPAPAVDPGWSAAWTGEPLPLPDGGELRLEPPARLAAPLAVRLRRGGERIRPAGDRHTRELRDLFQQAALPPWRRAACPLLYEGDELIAVAGHWLSERAEAIFHAAGARPRWRPGR</sequence>
<dbReference type="SUPFAM" id="SSF82829">
    <property type="entry name" value="MesJ substrate recognition domain-like"/>
    <property type="match status" value="1"/>
</dbReference>
<accession>A0A316IHW3</accession>
<evidence type="ECO:0000259" key="9">
    <source>
        <dbReference type="SMART" id="SM00977"/>
    </source>
</evidence>
<keyword evidence="11" id="KW-1185">Reference proteome</keyword>
<keyword evidence="6 8" id="KW-0067">ATP-binding</keyword>
<dbReference type="NCBIfam" id="TIGR02432">
    <property type="entry name" value="lysidine_TilS_N"/>
    <property type="match status" value="1"/>
</dbReference>
<dbReference type="CDD" id="cd01992">
    <property type="entry name" value="TilS_N"/>
    <property type="match status" value="1"/>
</dbReference>
<dbReference type="InterPro" id="IPR015262">
    <property type="entry name" value="tRNA_Ile_lys_synt_subst-bd"/>
</dbReference>
<comment type="similarity">
    <text evidence="8">Belongs to the tRNA(Ile)-lysidine synthase family.</text>
</comment>
<protein>
    <recommendedName>
        <fullName evidence="8">tRNA(Ile)-lysidine synthase</fullName>
        <ecNumber evidence="8">6.3.4.19</ecNumber>
    </recommendedName>
    <alternativeName>
        <fullName evidence="8">tRNA(Ile)-2-lysyl-cytidine synthase</fullName>
    </alternativeName>
    <alternativeName>
        <fullName evidence="8">tRNA(Ile)-lysidine synthetase</fullName>
    </alternativeName>
</protein>
<dbReference type="Gene3D" id="3.40.50.620">
    <property type="entry name" value="HUPs"/>
    <property type="match status" value="1"/>
</dbReference>
<organism evidence="10 11">
    <name type="scientific">Fulvimonas soli</name>
    <dbReference type="NCBI Taxonomy" id="155197"/>
    <lineage>
        <taxon>Bacteria</taxon>
        <taxon>Pseudomonadati</taxon>
        <taxon>Pseudomonadota</taxon>
        <taxon>Gammaproteobacteria</taxon>
        <taxon>Lysobacterales</taxon>
        <taxon>Rhodanobacteraceae</taxon>
        <taxon>Fulvimonas</taxon>
    </lineage>
</organism>
<dbReference type="InterPro" id="IPR012094">
    <property type="entry name" value="tRNA_Ile_lys_synt"/>
</dbReference>
<dbReference type="SMART" id="SM00977">
    <property type="entry name" value="TilS_C"/>
    <property type="match status" value="1"/>
</dbReference>
<dbReference type="Pfam" id="PF01171">
    <property type="entry name" value="ATP_bind_3"/>
    <property type="match status" value="1"/>
</dbReference>
<evidence type="ECO:0000313" key="10">
    <source>
        <dbReference type="EMBL" id="PWK92034.1"/>
    </source>
</evidence>
<comment type="function">
    <text evidence="8">Ligates lysine onto the cytidine present at position 34 of the AUA codon-specific tRNA(Ile) that contains the anticodon CAU, in an ATP-dependent manner. Cytidine is converted to lysidine, thus changing the amino acid specificity of the tRNA from methionine to isoleucine.</text>
</comment>
<evidence type="ECO:0000256" key="4">
    <source>
        <dbReference type="ARBA" id="ARBA00022694"/>
    </source>
</evidence>
<dbReference type="GO" id="GO:0005737">
    <property type="term" value="C:cytoplasm"/>
    <property type="evidence" value="ECO:0007669"/>
    <property type="project" value="UniProtKB-SubCell"/>
</dbReference>
<dbReference type="SUPFAM" id="SSF56037">
    <property type="entry name" value="PheT/TilS domain"/>
    <property type="match status" value="1"/>
</dbReference>
<dbReference type="InterPro" id="IPR012795">
    <property type="entry name" value="tRNA_Ile_lys_synt_N"/>
</dbReference>
<evidence type="ECO:0000256" key="3">
    <source>
        <dbReference type="ARBA" id="ARBA00022598"/>
    </source>
</evidence>
<evidence type="ECO:0000256" key="8">
    <source>
        <dbReference type="HAMAP-Rule" id="MF_01161"/>
    </source>
</evidence>
<dbReference type="Gene3D" id="1.20.59.20">
    <property type="match status" value="1"/>
</dbReference>
<dbReference type="InterPro" id="IPR014729">
    <property type="entry name" value="Rossmann-like_a/b/a_fold"/>
</dbReference>
<dbReference type="GO" id="GO:0006400">
    <property type="term" value="P:tRNA modification"/>
    <property type="evidence" value="ECO:0007669"/>
    <property type="project" value="UniProtKB-UniRule"/>
</dbReference>
<comment type="catalytic activity">
    <reaction evidence="7 8">
        <text>cytidine(34) in tRNA(Ile2) + L-lysine + ATP = lysidine(34) in tRNA(Ile2) + AMP + diphosphate + H(+)</text>
        <dbReference type="Rhea" id="RHEA:43744"/>
        <dbReference type="Rhea" id="RHEA-COMP:10625"/>
        <dbReference type="Rhea" id="RHEA-COMP:10670"/>
        <dbReference type="ChEBI" id="CHEBI:15378"/>
        <dbReference type="ChEBI" id="CHEBI:30616"/>
        <dbReference type="ChEBI" id="CHEBI:32551"/>
        <dbReference type="ChEBI" id="CHEBI:33019"/>
        <dbReference type="ChEBI" id="CHEBI:82748"/>
        <dbReference type="ChEBI" id="CHEBI:83665"/>
        <dbReference type="ChEBI" id="CHEBI:456215"/>
        <dbReference type="EC" id="6.3.4.19"/>
    </reaction>
</comment>
<dbReference type="Pfam" id="PF09179">
    <property type="entry name" value="TilS"/>
    <property type="match status" value="1"/>
</dbReference>
<dbReference type="Pfam" id="PF11734">
    <property type="entry name" value="TilS_C"/>
    <property type="match status" value="1"/>
</dbReference>
<keyword evidence="4 8" id="KW-0819">tRNA processing</keyword>
<name>A0A316IHW3_9GAMM</name>
<dbReference type="GO" id="GO:0005524">
    <property type="term" value="F:ATP binding"/>
    <property type="evidence" value="ECO:0007669"/>
    <property type="project" value="UniProtKB-UniRule"/>
</dbReference>
<evidence type="ECO:0000313" key="11">
    <source>
        <dbReference type="Proteomes" id="UP000245812"/>
    </source>
</evidence>
<keyword evidence="3 8" id="KW-0436">Ligase</keyword>
<dbReference type="GO" id="GO:0032267">
    <property type="term" value="F:tRNA(Ile)-lysidine synthase activity"/>
    <property type="evidence" value="ECO:0007669"/>
    <property type="project" value="UniProtKB-EC"/>
</dbReference>
<comment type="caution">
    <text evidence="10">The sequence shown here is derived from an EMBL/GenBank/DDBJ whole genome shotgun (WGS) entry which is preliminary data.</text>
</comment>
<dbReference type="NCBIfam" id="TIGR02433">
    <property type="entry name" value="lysidine_TilS_C"/>
    <property type="match status" value="1"/>
</dbReference>
<gene>
    <name evidence="8" type="primary">tilS</name>
    <name evidence="10" type="ORF">C7456_103153</name>
</gene>
<feature type="domain" description="Lysidine-tRNA(Ile) synthetase C-terminal" evidence="9">
    <location>
        <begin position="358"/>
        <end position="431"/>
    </location>
</feature>